<dbReference type="InterPro" id="IPR003761">
    <property type="entry name" value="Exonuc_VII_S"/>
</dbReference>
<proteinExistence type="inferred from homology"/>
<dbReference type="AlphaFoldDB" id="H1Q020"/>
<gene>
    <name evidence="8" type="ORF">HMPREF9140_00258</name>
</gene>
<evidence type="ECO:0000256" key="6">
    <source>
        <dbReference type="NCBIfam" id="TIGR01280"/>
    </source>
</evidence>
<evidence type="ECO:0000256" key="3">
    <source>
        <dbReference type="ARBA" id="ARBA00022722"/>
    </source>
</evidence>
<name>H1Q020_9BACT</name>
<comment type="caution">
    <text evidence="8">The sequence shown here is derived from an EMBL/GenBank/DDBJ whole genome shotgun (WGS) entry which is preliminary data.</text>
</comment>
<dbReference type="SUPFAM" id="SSF116842">
    <property type="entry name" value="XseB-like"/>
    <property type="match status" value="1"/>
</dbReference>
<keyword evidence="3" id="KW-0540">Nuclease</keyword>
<keyword evidence="7" id="KW-0175">Coiled coil</keyword>
<sequence>MNYEKAITELEAIVDRMEQGSLDLDSLTAELKRAQSLIKLCRSRIKKTDDEIAKLLSDE</sequence>
<dbReference type="EC" id="3.1.11.6" evidence="6"/>
<evidence type="ECO:0000256" key="5">
    <source>
        <dbReference type="ARBA" id="ARBA00022839"/>
    </source>
</evidence>
<dbReference type="PATRIC" id="fig|883158.3.peg.268"/>
<evidence type="ECO:0000256" key="7">
    <source>
        <dbReference type="SAM" id="Coils"/>
    </source>
</evidence>
<dbReference type="Pfam" id="PF02609">
    <property type="entry name" value="Exonuc_VII_S"/>
    <property type="match status" value="1"/>
</dbReference>
<dbReference type="EMBL" id="AGWK01000008">
    <property type="protein sequence ID" value="EHO74352.1"/>
    <property type="molecule type" value="Genomic_DNA"/>
</dbReference>
<keyword evidence="9" id="KW-1185">Reference proteome</keyword>
<dbReference type="Gene3D" id="1.10.287.1040">
    <property type="entry name" value="Exonuclease VII, small subunit"/>
    <property type="match status" value="1"/>
</dbReference>
<protein>
    <recommendedName>
        <fullName evidence="6">Exodeoxyribonuclease VII small subunit</fullName>
        <ecNumber evidence="6">3.1.11.6</ecNumber>
    </recommendedName>
</protein>
<dbReference type="STRING" id="883158.HMPREF9140_00258"/>
<feature type="coiled-coil region" evidence="7">
    <location>
        <begin position="17"/>
        <end position="44"/>
    </location>
</feature>
<dbReference type="eggNOG" id="COG1722">
    <property type="taxonomic scope" value="Bacteria"/>
</dbReference>
<evidence type="ECO:0000256" key="4">
    <source>
        <dbReference type="ARBA" id="ARBA00022801"/>
    </source>
</evidence>
<dbReference type="NCBIfam" id="TIGR01280">
    <property type="entry name" value="xseB"/>
    <property type="match status" value="1"/>
</dbReference>
<dbReference type="GO" id="GO:0006308">
    <property type="term" value="P:DNA catabolic process"/>
    <property type="evidence" value="ECO:0007669"/>
    <property type="project" value="UniProtKB-UniRule"/>
</dbReference>
<comment type="similarity">
    <text evidence="1">Belongs to the XseB family.</text>
</comment>
<organism evidence="8 9">
    <name type="scientific">Prevotella micans F0438</name>
    <dbReference type="NCBI Taxonomy" id="883158"/>
    <lineage>
        <taxon>Bacteria</taxon>
        <taxon>Pseudomonadati</taxon>
        <taxon>Bacteroidota</taxon>
        <taxon>Bacteroidia</taxon>
        <taxon>Bacteroidales</taxon>
        <taxon>Prevotellaceae</taxon>
        <taxon>Prevotella</taxon>
    </lineage>
</organism>
<evidence type="ECO:0000313" key="9">
    <source>
        <dbReference type="Proteomes" id="UP000016023"/>
    </source>
</evidence>
<keyword evidence="4" id="KW-0378">Hydrolase</keyword>
<reference evidence="8 9" key="1">
    <citation type="submission" date="2011-12" db="EMBL/GenBank/DDBJ databases">
        <title>The Genome Sequence of Prevotella micans F0438.</title>
        <authorList>
            <consortium name="The Broad Institute Genome Sequencing Platform"/>
            <person name="Earl A."/>
            <person name="Ward D."/>
            <person name="Feldgarden M."/>
            <person name="Gevers D."/>
            <person name="Izard J."/>
            <person name="Baranova O.V."/>
            <person name="Blanton J.M."/>
            <person name="Wade W.G."/>
            <person name="Dewhirst F.E."/>
            <person name="Young S.K."/>
            <person name="Zeng Q."/>
            <person name="Gargeya S."/>
            <person name="Fitzgerald M."/>
            <person name="Haas B."/>
            <person name="Abouelleil A."/>
            <person name="Alvarado L."/>
            <person name="Arachchi H.M."/>
            <person name="Berlin A."/>
            <person name="Chapman S.B."/>
            <person name="Gearin G."/>
            <person name="Goldberg J."/>
            <person name="Griggs A."/>
            <person name="Gujja S."/>
            <person name="Hansen M."/>
            <person name="Heiman D."/>
            <person name="Howarth C."/>
            <person name="Larimer J."/>
            <person name="Lui A."/>
            <person name="MacDonald P.J.P."/>
            <person name="McCowen C."/>
            <person name="Montmayeur A."/>
            <person name="Murphy C."/>
            <person name="Neiman D."/>
            <person name="Pearson M."/>
            <person name="Priest M."/>
            <person name="Roberts A."/>
            <person name="Saif S."/>
            <person name="Shea T."/>
            <person name="Sisk P."/>
            <person name="Stolte C."/>
            <person name="Sykes S."/>
            <person name="Wortman J."/>
            <person name="Nusbaum C."/>
            <person name="Birren B."/>
        </authorList>
    </citation>
    <scope>NUCLEOTIDE SEQUENCE [LARGE SCALE GENOMIC DNA]</scope>
    <source>
        <strain evidence="8 9">F0438</strain>
    </source>
</reference>
<dbReference type="GO" id="GO:0008855">
    <property type="term" value="F:exodeoxyribonuclease VII activity"/>
    <property type="evidence" value="ECO:0007669"/>
    <property type="project" value="UniProtKB-UniRule"/>
</dbReference>
<evidence type="ECO:0000313" key="8">
    <source>
        <dbReference type="EMBL" id="EHO74352.1"/>
    </source>
</evidence>
<keyword evidence="5" id="KW-0269">Exonuclease</keyword>
<dbReference type="HOGENOM" id="CLU_145918_4_3_10"/>
<dbReference type="InterPro" id="IPR037004">
    <property type="entry name" value="Exonuc_VII_ssu_sf"/>
</dbReference>
<accession>H1Q020</accession>
<dbReference type="Proteomes" id="UP000016023">
    <property type="component" value="Unassembled WGS sequence"/>
</dbReference>
<evidence type="ECO:0000256" key="2">
    <source>
        <dbReference type="ARBA" id="ARBA00022490"/>
    </source>
</evidence>
<evidence type="ECO:0000256" key="1">
    <source>
        <dbReference type="ARBA" id="ARBA00009998"/>
    </source>
</evidence>
<keyword evidence="2" id="KW-0963">Cytoplasm</keyword>
<dbReference type="GO" id="GO:0009318">
    <property type="term" value="C:exodeoxyribonuclease VII complex"/>
    <property type="evidence" value="ECO:0007669"/>
    <property type="project" value="UniProtKB-UniRule"/>
</dbReference>